<evidence type="ECO:0000256" key="7">
    <source>
        <dbReference type="ARBA" id="ARBA00022989"/>
    </source>
</evidence>
<keyword evidence="4 12" id="KW-0808">Transferase</keyword>
<feature type="domain" description="PLD phosphodiesterase" evidence="14">
    <location>
        <begin position="223"/>
        <end position="250"/>
    </location>
</feature>
<feature type="active site" evidence="12">
    <location>
        <position position="416"/>
    </location>
</feature>
<dbReference type="InterPro" id="IPR030874">
    <property type="entry name" value="Cardiolipin_synth_Firmi"/>
</dbReference>
<organism evidence="15 16">
    <name type="scientific">Pontibacter indicus</name>
    <dbReference type="NCBI Taxonomy" id="1317125"/>
    <lineage>
        <taxon>Bacteria</taxon>
        <taxon>Pseudomonadati</taxon>
        <taxon>Bacteroidota</taxon>
        <taxon>Cytophagia</taxon>
        <taxon>Cytophagales</taxon>
        <taxon>Hymenobacteraceae</taxon>
        <taxon>Pontibacter</taxon>
    </lineage>
</organism>
<feature type="transmembrane region" description="Helical" evidence="12">
    <location>
        <begin position="40"/>
        <end position="60"/>
    </location>
</feature>
<evidence type="ECO:0000256" key="2">
    <source>
        <dbReference type="ARBA" id="ARBA00022475"/>
    </source>
</evidence>
<feature type="domain" description="PLD phosphodiesterase" evidence="14">
    <location>
        <begin position="404"/>
        <end position="431"/>
    </location>
</feature>
<keyword evidence="11 12" id="KW-1208">Phospholipid metabolism</keyword>
<keyword evidence="6" id="KW-0677">Repeat</keyword>
<proteinExistence type="inferred from homology"/>
<dbReference type="Proteomes" id="UP000187181">
    <property type="component" value="Unassembled WGS sequence"/>
</dbReference>
<dbReference type="PANTHER" id="PTHR21248">
    <property type="entry name" value="CARDIOLIPIN SYNTHASE"/>
    <property type="match status" value="1"/>
</dbReference>
<reference evidence="16" key="1">
    <citation type="submission" date="2017-01" db="EMBL/GenBank/DDBJ databases">
        <authorList>
            <person name="Varghese N."/>
            <person name="Submissions S."/>
        </authorList>
    </citation>
    <scope>NUCLEOTIDE SEQUENCE [LARGE SCALE GENOMIC DNA]</scope>
    <source>
        <strain evidence="16">LP100</strain>
    </source>
</reference>
<evidence type="ECO:0000256" key="5">
    <source>
        <dbReference type="ARBA" id="ARBA00022692"/>
    </source>
</evidence>
<evidence type="ECO:0000256" key="13">
    <source>
        <dbReference type="NCBIfam" id="TIGR04265"/>
    </source>
</evidence>
<feature type="active site" evidence="12">
    <location>
        <position position="230"/>
    </location>
</feature>
<evidence type="ECO:0000256" key="9">
    <source>
        <dbReference type="ARBA" id="ARBA00023136"/>
    </source>
</evidence>
<comment type="function">
    <text evidence="12">Catalyzes the reversible phosphatidyl group transfer from one phosphatidylglycerol molecule to another to form cardiolipin (CL) (diphosphatidylglycerol) and glycerol.</text>
</comment>
<evidence type="ECO:0000259" key="14">
    <source>
        <dbReference type="PROSITE" id="PS50035"/>
    </source>
</evidence>
<comment type="subcellular location">
    <subcellularLocation>
        <location evidence="1 12">Cell membrane</location>
        <topology evidence="1 12">Multi-pass membrane protein</topology>
    </subcellularLocation>
</comment>
<dbReference type="STRING" id="1317125.SAMN05444128_0501"/>
<comment type="similarity">
    <text evidence="12">Belongs to the phospholipase D family. Cardiolipin synthase subfamily.</text>
</comment>
<dbReference type="InterPro" id="IPR022924">
    <property type="entry name" value="Cardiolipin_synthase"/>
</dbReference>
<feature type="active site" evidence="12">
    <location>
        <position position="409"/>
    </location>
</feature>
<accession>A0A1R3WI41</accession>
<dbReference type="AlphaFoldDB" id="A0A1R3WI41"/>
<keyword evidence="10 12" id="KW-0594">Phospholipid biosynthesis</keyword>
<evidence type="ECO:0000313" key="15">
    <source>
        <dbReference type="EMBL" id="SIT77522.1"/>
    </source>
</evidence>
<dbReference type="EMBL" id="FTPP01000001">
    <property type="protein sequence ID" value="SIT77522.1"/>
    <property type="molecule type" value="Genomic_DNA"/>
</dbReference>
<feature type="active site" evidence="12">
    <location>
        <position position="411"/>
    </location>
</feature>
<evidence type="ECO:0000256" key="6">
    <source>
        <dbReference type="ARBA" id="ARBA00022737"/>
    </source>
</evidence>
<sequence length="491" mass="56313">MLRALSDIDWLLIGETLYLAVLVLVCLRIIYDTRSSIKTLAYLLLVIFLPVAGIFFYFSFGINYRKRSLYSKKLLQNVELMKQIRQRIITTSRENFRASSEEIQHYRPLAKLLLRDNLSPLTAGNKVKLLLNGEQKFAEVFEAIENARHHIHLEYYIIENDHIGNNLKDLLIKKAKEGVIVRVIYDDFGSRSIRHGFRKELQAAGVEVYPFHKIHILFLANRLNYRNHRKIIVIDSITAFVGGINISDSYINYSDQQERKPYWRDSHLRIDGPGAFYLQYLFFTDWNFSSQRHLEPESSYFPKPTDAHGNTVVQLASSGPDSAKPTIMFSILQAIALAKEEFLLTTPYFIPGESILDALSIAAMGGVTVRLLVPENSDSFIVNAAARSYFEDLLEVGVQIYLYQKGFVHAKTLVVDNTLSMVGTANMDYRSFDLNFEVNAVVYDTVFAGELREAFFQDLEHAVLLDAAEWKARPVYRQLIEKVFKLISPLL</sequence>
<keyword evidence="7 12" id="KW-1133">Transmembrane helix</keyword>
<dbReference type="GO" id="GO:0032049">
    <property type="term" value="P:cardiolipin biosynthetic process"/>
    <property type="evidence" value="ECO:0007669"/>
    <property type="project" value="UniProtKB-UniRule"/>
</dbReference>
<evidence type="ECO:0000256" key="1">
    <source>
        <dbReference type="ARBA" id="ARBA00004651"/>
    </source>
</evidence>
<dbReference type="Pfam" id="PF13396">
    <property type="entry name" value="PLDc_N"/>
    <property type="match status" value="1"/>
</dbReference>
<dbReference type="GO" id="GO:0008808">
    <property type="term" value="F:cardiolipin synthase activity"/>
    <property type="evidence" value="ECO:0007669"/>
    <property type="project" value="UniProtKB-UniRule"/>
</dbReference>
<feature type="transmembrane region" description="Helical" evidence="12">
    <location>
        <begin position="12"/>
        <end position="31"/>
    </location>
</feature>
<evidence type="ECO:0000256" key="8">
    <source>
        <dbReference type="ARBA" id="ARBA00023098"/>
    </source>
</evidence>
<dbReference type="Pfam" id="PF13091">
    <property type="entry name" value="PLDc_2"/>
    <property type="match status" value="2"/>
</dbReference>
<dbReference type="EC" id="2.7.8.-" evidence="12 13"/>
<gene>
    <name evidence="15" type="ORF">SAMN05444128_0501</name>
</gene>
<name>A0A1R3WI41_9BACT</name>
<dbReference type="CDD" id="cd09110">
    <property type="entry name" value="PLDc_CLS_1"/>
    <property type="match status" value="1"/>
</dbReference>
<dbReference type="HAMAP" id="MF_01916">
    <property type="entry name" value="Cardiolipin_synth_Cls"/>
    <property type="match status" value="1"/>
</dbReference>
<keyword evidence="16" id="KW-1185">Reference proteome</keyword>
<dbReference type="NCBIfam" id="TIGR04265">
    <property type="entry name" value="bac_cardiolipin"/>
    <property type="match status" value="1"/>
</dbReference>
<dbReference type="InterPro" id="IPR027379">
    <property type="entry name" value="CLS_N"/>
</dbReference>
<evidence type="ECO:0000313" key="16">
    <source>
        <dbReference type="Proteomes" id="UP000187181"/>
    </source>
</evidence>
<dbReference type="InterPro" id="IPR001736">
    <property type="entry name" value="PLipase_D/transphosphatidylase"/>
</dbReference>
<evidence type="ECO:0000256" key="3">
    <source>
        <dbReference type="ARBA" id="ARBA00022516"/>
    </source>
</evidence>
<dbReference type="RefSeq" id="WP_244554570.1">
    <property type="nucleotide sequence ID" value="NZ_FTPP01000001.1"/>
</dbReference>
<keyword evidence="2 12" id="KW-1003">Cell membrane</keyword>
<dbReference type="SUPFAM" id="SSF56024">
    <property type="entry name" value="Phospholipase D/nuclease"/>
    <property type="match status" value="2"/>
</dbReference>
<dbReference type="SMART" id="SM00155">
    <property type="entry name" value="PLDc"/>
    <property type="match status" value="2"/>
</dbReference>
<feature type="active site" evidence="12">
    <location>
        <position position="235"/>
    </location>
</feature>
<evidence type="ECO:0000256" key="11">
    <source>
        <dbReference type="ARBA" id="ARBA00023264"/>
    </source>
</evidence>
<dbReference type="GO" id="GO:0005886">
    <property type="term" value="C:plasma membrane"/>
    <property type="evidence" value="ECO:0007669"/>
    <property type="project" value="UniProtKB-SubCell"/>
</dbReference>
<dbReference type="InterPro" id="IPR025202">
    <property type="entry name" value="PLD-like_dom"/>
</dbReference>
<dbReference type="CDD" id="cd09112">
    <property type="entry name" value="PLDc_CLS_2"/>
    <property type="match status" value="1"/>
</dbReference>
<keyword evidence="8 12" id="KW-0443">Lipid metabolism</keyword>
<dbReference type="PANTHER" id="PTHR21248:SF22">
    <property type="entry name" value="PHOSPHOLIPASE D"/>
    <property type="match status" value="1"/>
</dbReference>
<keyword evidence="9 12" id="KW-0472">Membrane</keyword>
<feature type="active site" evidence="12">
    <location>
        <position position="228"/>
    </location>
</feature>
<dbReference type="PROSITE" id="PS50035">
    <property type="entry name" value="PLD"/>
    <property type="match status" value="2"/>
</dbReference>
<comment type="catalytic activity">
    <reaction evidence="12">
        <text>2 a 1,2-diacyl-sn-glycero-3-phospho-(1'-sn-glycerol) = a cardiolipin + glycerol</text>
        <dbReference type="Rhea" id="RHEA:31451"/>
        <dbReference type="ChEBI" id="CHEBI:17754"/>
        <dbReference type="ChEBI" id="CHEBI:62237"/>
        <dbReference type="ChEBI" id="CHEBI:64716"/>
    </reaction>
</comment>
<keyword evidence="3 12" id="KW-0444">Lipid biosynthesis</keyword>
<protein>
    <recommendedName>
        <fullName evidence="12 13">Cardiolipin synthase</fullName>
        <shortName evidence="12">CL synthase</shortName>
        <ecNumber evidence="12 13">2.7.8.-</ecNumber>
    </recommendedName>
</protein>
<evidence type="ECO:0000256" key="4">
    <source>
        <dbReference type="ARBA" id="ARBA00022679"/>
    </source>
</evidence>
<evidence type="ECO:0000256" key="10">
    <source>
        <dbReference type="ARBA" id="ARBA00023209"/>
    </source>
</evidence>
<dbReference type="Gene3D" id="3.30.870.10">
    <property type="entry name" value="Endonuclease Chain A"/>
    <property type="match status" value="2"/>
</dbReference>
<evidence type="ECO:0000256" key="12">
    <source>
        <dbReference type="HAMAP-Rule" id="MF_01916"/>
    </source>
</evidence>
<keyword evidence="5 12" id="KW-0812">Transmembrane</keyword>